<name>A0A5B7JVX9_PORTR</name>
<evidence type="ECO:0000256" key="1">
    <source>
        <dbReference type="SAM" id="MobiDB-lite"/>
    </source>
</evidence>
<comment type="caution">
    <text evidence="2">The sequence shown here is derived from an EMBL/GenBank/DDBJ whole genome shotgun (WGS) entry which is preliminary data.</text>
</comment>
<feature type="region of interest" description="Disordered" evidence="1">
    <location>
        <begin position="45"/>
        <end position="83"/>
    </location>
</feature>
<keyword evidence="3" id="KW-1185">Reference proteome</keyword>
<dbReference type="EMBL" id="VSRR010122018">
    <property type="protein sequence ID" value="MPD00233.1"/>
    <property type="molecule type" value="Genomic_DNA"/>
</dbReference>
<dbReference type="Proteomes" id="UP000324222">
    <property type="component" value="Unassembled WGS sequence"/>
</dbReference>
<protein>
    <submittedName>
        <fullName evidence="2">Uncharacterized protein</fullName>
    </submittedName>
</protein>
<feature type="compositionally biased region" description="Basic and acidic residues" evidence="1">
    <location>
        <begin position="70"/>
        <end position="83"/>
    </location>
</feature>
<gene>
    <name evidence="2" type="ORF">E2C01_095693</name>
</gene>
<evidence type="ECO:0000313" key="2">
    <source>
        <dbReference type="EMBL" id="MPD00233.1"/>
    </source>
</evidence>
<evidence type="ECO:0000313" key="3">
    <source>
        <dbReference type="Proteomes" id="UP000324222"/>
    </source>
</evidence>
<reference evidence="2 3" key="1">
    <citation type="submission" date="2019-05" db="EMBL/GenBank/DDBJ databases">
        <title>Another draft genome of Portunus trituberculatus and its Hox gene families provides insights of decapod evolution.</title>
        <authorList>
            <person name="Jeong J.-H."/>
            <person name="Song I."/>
            <person name="Kim S."/>
            <person name="Choi T."/>
            <person name="Kim D."/>
            <person name="Ryu S."/>
            <person name="Kim W."/>
        </authorList>
    </citation>
    <scope>NUCLEOTIDE SEQUENCE [LARGE SCALE GENOMIC DNA]</scope>
    <source>
        <tissue evidence="2">Muscle</tissue>
    </source>
</reference>
<organism evidence="2 3">
    <name type="scientific">Portunus trituberculatus</name>
    <name type="common">Swimming crab</name>
    <name type="synonym">Neptunus trituberculatus</name>
    <dbReference type="NCBI Taxonomy" id="210409"/>
    <lineage>
        <taxon>Eukaryota</taxon>
        <taxon>Metazoa</taxon>
        <taxon>Ecdysozoa</taxon>
        <taxon>Arthropoda</taxon>
        <taxon>Crustacea</taxon>
        <taxon>Multicrustacea</taxon>
        <taxon>Malacostraca</taxon>
        <taxon>Eumalacostraca</taxon>
        <taxon>Eucarida</taxon>
        <taxon>Decapoda</taxon>
        <taxon>Pleocyemata</taxon>
        <taxon>Brachyura</taxon>
        <taxon>Eubrachyura</taxon>
        <taxon>Portunoidea</taxon>
        <taxon>Portunidae</taxon>
        <taxon>Portuninae</taxon>
        <taxon>Portunus</taxon>
    </lineage>
</organism>
<sequence length="83" mass="9773">MEINHTLLCAAFLAADLPVTVCLHLMHAIHYLRARDAPSHLTRLRYINEQESSQPTRTRTRGRTRRREKPTHDQKNKCIKKEK</sequence>
<proteinExistence type="predicted"/>
<feature type="compositionally biased region" description="Basic residues" evidence="1">
    <location>
        <begin position="58"/>
        <end position="69"/>
    </location>
</feature>
<dbReference type="AlphaFoldDB" id="A0A5B7JVX9"/>
<accession>A0A5B7JVX9</accession>